<dbReference type="Gene3D" id="1.20.1280.50">
    <property type="match status" value="1"/>
</dbReference>
<proteinExistence type="predicted"/>
<sequence length="377" mass="42855">MAEDGSVAHTEFDDGEIISEILARLPVKSVMRFRCVSKSWNALISDPYFTKKHFRYAEMGITENSSRLLYSMDPPQSLDHEALKDLKDHRDGYFANRELDLPVMIPEFSNRYKSIVGCCNGLVCFSVQGDDFILWNPCTRYSKLLPRTPLPVFNRHAFCGFGYDSANDDYKVLVGTKMCEEITIQVFALKTSSWKVLPITNALSISGRGFFLNGALHWLTRVEPNRGNSRTILSFDLAEEKFHEMIPLPYDDDDGGLHGMTILRNCLCVFNFLVGRAGVSTIWLMKEYGVKQSWTQVIRCSKSEIPKEYRLLFLQPLCILENGELVGNDFRAGFLVLYDPKENTFKNVTKTHNELNCGAFVYRETLVSPVTGSVVDI</sequence>
<organism evidence="2 3">
    <name type="scientific">Rosa chinensis</name>
    <name type="common">China rose</name>
    <dbReference type="NCBI Taxonomy" id="74649"/>
    <lineage>
        <taxon>Eukaryota</taxon>
        <taxon>Viridiplantae</taxon>
        <taxon>Streptophyta</taxon>
        <taxon>Embryophyta</taxon>
        <taxon>Tracheophyta</taxon>
        <taxon>Spermatophyta</taxon>
        <taxon>Magnoliopsida</taxon>
        <taxon>eudicotyledons</taxon>
        <taxon>Gunneridae</taxon>
        <taxon>Pentapetalae</taxon>
        <taxon>rosids</taxon>
        <taxon>fabids</taxon>
        <taxon>Rosales</taxon>
        <taxon>Rosaceae</taxon>
        <taxon>Rosoideae</taxon>
        <taxon>Rosoideae incertae sedis</taxon>
        <taxon>Rosa</taxon>
    </lineage>
</organism>
<protein>
    <submittedName>
        <fullName evidence="2">Putative F-box domain, galactose oxidase/kelch, beta-propeller, F-box associated interaction</fullName>
    </submittedName>
</protein>
<dbReference type="Gramene" id="PRQ33712">
    <property type="protein sequence ID" value="PRQ33712"/>
    <property type="gene ID" value="RchiOBHm_Chr5g0060691"/>
</dbReference>
<dbReference type="PANTHER" id="PTHR31672">
    <property type="entry name" value="BNACNNG10540D PROTEIN"/>
    <property type="match status" value="1"/>
</dbReference>
<dbReference type="OrthoDB" id="591557at2759"/>
<evidence type="ECO:0000313" key="2">
    <source>
        <dbReference type="EMBL" id="PRQ33712.1"/>
    </source>
</evidence>
<dbReference type="SUPFAM" id="SSF81383">
    <property type="entry name" value="F-box domain"/>
    <property type="match status" value="1"/>
</dbReference>
<dbReference type="InterPro" id="IPR050796">
    <property type="entry name" value="SCF_F-box_component"/>
</dbReference>
<dbReference type="CDD" id="cd22157">
    <property type="entry name" value="F-box_AtFBW1-like"/>
    <property type="match status" value="1"/>
</dbReference>
<dbReference type="EMBL" id="PDCK01000043">
    <property type="protein sequence ID" value="PRQ33712.1"/>
    <property type="molecule type" value="Genomic_DNA"/>
</dbReference>
<dbReference type="Proteomes" id="UP000238479">
    <property type="component" value="Chromosome 5"/>
</dbReference>
<dbReference type="InterPro" id="IPR001810">
    <property type="entry name" value="F-box_dom"/>
</dbReference>
<dbReference type="STRING" id="74649.A0A2P6QHQ8"/>
<dbReference type="SUPFAM" id="SSF50965">
    <property type="entry name" value="Galactose oxidase, central domain"/>
    <property type="match status" value="1"/>
</dbReference>
<dbReference type="InterPro" id="IPR017451">
    <property type="entry name" value="F-box-assoc_interact_dom"/>
</dbReference>
<comment type="caution">
    <text evidence="2">The sequence shown here is derived from an EMBL/GenBank/DDBJ whole genome shotgun (WGS) entry which is preliminary data.</text>
</comment>
<name>A0A2P6QHQ8_ROSCH</name>
<dbReference type="OMA" id="NDELILW"/>
<keyword evidence="3" id="KW-1185">Reference proteome</keyword>
<evidence type="ECO:0000259" key="1">
    <source>
        <dbReference type="SMART" id="SM00256"/>
    </source>
</evidence>
<dbReference type="Pfam" id="PF07734">
    <property type="entry name" value="FBA_1"/>
    <property type="match status" value="1"/>
</dbReference>
<dbReference type="Pfam" id="PF00646">
    <property type="entry name" value="F-box"/>
    <property type="match status" value="1"/>
</dbReference>
<dbReference type="PANTHER" id="PTHR31672:SF13">
    <property type="entry name" value="F-BOX PROTEIN CPR30-LIKE"/>
    <property type="match status" value="1"/>
</dbReference>
<feature type="domain" description="F-box" evidence="1">
    <location>
        <begin position="16"/>
        <end position="53"/>
    </location>
</feature>
<gene>
    <name evidence="2" type="ORF">RchiOBHm_Chr5g0060691</name>
</gene>
<accession>A0A2P6QHQ8</accession>
<evidence type="ECO:0000313" key="3">
    <source>
        <dbReference type="Proteomes" id="UP000238479"/>
    </source>
</evidence>
<dbReference type="NCBIfam" id="TIGR01640">
    <property type="entry name" value="F_box_assoc_1"/>
    <property type="match status" value="1"/>
</dbReference>
<reference evidence="2 3" key="1">
    <citation type="journal article" date="2018" name="Nat. Genet.">
        <title>The Rosa genome provides new insights in the design of modern roses.</title>
        <authorList>
            <person name="Bendahmane M."/>
        </authorList>
    </citation>
    <scope>NUCLEOTIDE SEQUENCE [LARGE SCALE GENOMIC DNA]</scope>
    <source>
        <strain evidence="3">cv. Old Blush</strain>
    </source>
</reference>
<dbReference type="AlphaFoldDB" id="A0A2P6QHQ8"/>
<dbReference type="InterPro" id="IPR036047">
    <property type="entry name" value="F-box-like_dom_sf"/>
</dbReference>
<dbReference type="InterPro" id="IPR006527">
    <property type="entry name" value="F-box-assoc_dom_typ1"/>
</dbReference>
<dbReference type="InterPro" id="IPR011043">
    <property type="entry name" value="Gal_Oxase/kelch_b-propeller"/>
</dbReference>
<dbReference type="SMART" id="SM00256">
    <property type="entry name" value="FBOX"/>
    <property type="match status" value="1"/>
</dbReference>